<feature type="compositionally biased region" description="Low complexity" evidence="1">
    <location>
        <begin position="57"/>
        <end position="76"/>
    </location>
</feature>
<comment type="caution">
    <text evidence="2">The sequence shown here is derived from an EMBL/GenBank/DDBJ whole genome shotgun (WGS) entry which is preliminary data.</text>
</comment>
<accession>A0ABR1JA09</accession>
<protein>
    <submittedName>
        <fullName evidence="2">Uncharacterized protein</fullName>
    </submittedName>
</protein>
<dbReference type="Proteomes" id="UP001498398">
    <property type="component" value="Unassembled WGS sequence"/>
</dbReference>
<reference evidence="2 3" key="1">
    <citation type="submission" date="2024-01" db="EMBL/GenBank/DDBJ databases">
        <title>A draft genome for the cacao thread blight pathogen Marasmiellus scandens.</title>
        <authorList>
            <person name="Baruah I.K."/>
            <person name="Leung J."/>
            <person name="Bukari Y."/>
            <person name="Amoako-Attah I."/>
            <person name="Meinhardt L.W."/>
            <person name="Bailey B.A."/>
            <person name="Cohen S.P."/>
        </authorList>
    </citation>
    <scope>NUCLEOTIDE SEQUENCE [LARGE SCALE GENOMIC DNA]</scope>
    <source>
        <strain evidence="2 3">GH-19</strain>
    </source>
</reference>
<evidence type="ECO:0000256" key="1">
    <source>
        <dbReference type="SAM" id="MobiDB-lite"/>
    </source>
</evidence>
<keyword evidence="3" id="KW-1185">Reference proteome</keyword>
<proteinExistence type="predicted"/>
<organism evidence="2 3">
    <name type="scientific">Marasmiellus scandens</name>
    <dbReference type="NCBI Taxonomy" id="2682957"/>
    <lineage>
        <taxon>Eukaryota</taxon>
        <taxon>Fungi</taxon>
        <taxon>Dikarya</taxon>
        <taxon>Basidiomycota</taxon>
        <taxon>Agaricomycotina</taxon>
        <taxon>Agaricomycetes</taxon>
        <taxon>Agaricomycetidae</taxon>
        <taxon>Agaricales</taxon>
        <taxon>Marasmiineae</taxon>
        <taxon>Omphalotaceae</taxon>
        <taxon>Marasmiellus</taxon>
    </lineage>
</organism>
<gene>
    <name evidence="2" type="ORF">VKT23_012329</name>
</gene>
<evidence type="ECO:0000313" key="2">
    <source>
        <dbReference type="EMBL" id="KAK7452224.1"/>
    </source>
</evidence>
<sequence>MDEEEAAFKIPPGSRVTISYPDADGNFSGKEVLNVLAAPPSRHTRPPGNVQQNNVGSPASAPSAPRTPRAPRTIPAVKFPASPLTQGSSTTSAGHSTFSATTVPCLSPATSTPVSHPCATVPVLCPPASPTKVLAQGMYQFVLFYCITITDMLLKYR</sequence>
<dbReference type="EMBL" id="JBANRG010000029">
    <property type="protein sequence ID" value="KAK7452224.1"/>
    <property type="molecule type" value="Genomic_DNA"/>
</dbReference>
<name>A0ABR1JA09_9AGAR</name>
<evidence type="ECO:0000313" key="3">
    <source>
        <dbReference type="Proteomes" id="UP001498398"/>
    </source>
</evidence>
<feature type="region of interest" description="Disordered" evidence="1">
    <location>
        <begin position="1"/>
        <end position="95"/>
    </location>
</feature>
<feature type="compositionally biased region" description="Polar residues" evidence="1">
    <location>
        <begin position="83"/>
        <end position="95"/>
    </location>
</feature>